<protein>
    <submittedName>
        <fullName evidence="1">Uncharacterized protein</fullName>
    </submittedName>
</protein>
<organism evidence="1 2">
    <name type="scientific">Desulfonema magnum</name>
    <dbReference type="NCBI Taxonomy" id="45655"/>
    <lineage>
        <taxon>Bacteria</taxon>
        <taxon>Pseudomonadati</taxon>
        <taxon>Thermodesulfobacteriota</taxon>
        <taxon>Desulfobacteria</taxon>
        <taxon>Desulfobacterales</taxon>
        <taxon>Desulfococcaceae</taxon>
        <taxon>Desulfonema</taxon>
    </lineage>
</organism>
<evidence type="ECO:0000313" key="2">
    <source>
        <dbReference type="Proteomes" id="UP000663722"/>
    </source>
</evidence>
<keyword evidence="2" id="KW-1185">Reference proteome</keyword>
<name>A0A975BLP6_9BACT</name>
<dbReference type="AlphaFoldDB" id="A0A975BLP6"/>
<dbReference type="Proteomes" id="UP000663722">
    <property type="component" value="Chromosome"/>
</dbReference>
<reference evidence="1" key="1">
    <citation type="journal article" date="2021" name="Microb. Physiol.">
        <title>Proteogenomic Insights into the Physiology of Marine, Sulfate-Reducing, Filamentous Desulfonema limicola and Desulfonema magnum.</title>
        <authorList>
            <person name="Schnaars V."/>
            <person name="Wohlbrand L."/>
            <person name="Scheve S."/>
            <person name="Hinrichs C."/>
            <person name="Reinhardt R."/>
            <person name="Rabus R."/>
        </authorList>
    </citation>
    <scope>NUCLEOTIDE SEQUENCE</scope>
    <source>
        <strain evidence="1">4be13</strain>
    </source>
</reference>
<gene>
    <name evidence="1" type="ORF">dnm_038100</name>
</gene>
<proteinExistence type="predicted"/>
<accession>A0A975BLP6</accession>
<dbReference type="KEGG" id="dmm:dnm_038100"/>
<sequence length="46" mass="5440">MSIITKIKIMVKRIGVGLSKKMFYFRYVLLYQLLKVRTTLSVQAFL</sequence>
<dbReference type="EMBL" id="CP061800">
    <property type="protein sequence ID" value="QTA87773.1"/>
    <property type="molecule type" value="Genomic_DNA"/>
</dbReference>
<evidence type="ECO:0000313" key="1">
    <source>
        <dbReference type="EMBL" id="QTA87773.1"/>
    </source>
</evidence>